<organism evidence="4 5">
    <name type="scientific">Desulfoscipio gibsoniae DSM 7213</name>
    <dbReference type="NCBI Taxonomy" id="767817"/>
    <lineage>
        <taxon>Bacteria</taxon>
        <taxon>Bacillati</taxon>
        <taxon>Bacillota</taxon>
        <taxon>Clostridia</taxon>
        <taxon>Eubacteriales</taxon>
        <taxon>Desulfallaceae</taxon>
        <taxon>Desulfoscipio</taxon>
    </lineage>
</organism>
<dbReference type="EMBL" id="CP003273">
    <property type="protein sequence ID" value="AGL01805.1"/>
    <property type="molecule type" value="Genomic_DNA"/>
</dbReference>
<keyword evidence="2" id="KW-0169">Cobalamin biosynthesis</keyword>
<keyword evidence="5" id="KW-1185">Reference proteome</keyword>
<dbReference type="Proteomes" id="UP000013520">
    <property type="component" value="Chromosome"/>
</dbReference>
<dbReference type="PANTHER" id="PTHR36925">
    <property type="entry name" value="COBALT-PRECORRIN-6A REDUCTASE"/>
    <property type="match status" value="1"/>
</dbReference>
<protein>
    <submittedName>
        <fullName evidence="4">Precorrin-6x reductase</fullName>
    </submittedName>
</protein>
<accession>R4KMN4</accession>
<dbReference type="NCBIfam" id="TIGR00715">
    <property type="entry name" value="precor6x_red"/>
    <property type="match status" value="1"/>
</dbReference>
<comment type="pathway">
    <text evidence="1">Cofactor biosynthesis; adenosylcobalamin biosynthesis.</text>
</comment>
<keyword evidence="3" id="KW-0560">Oxidoreductase</keyword>
<dbReference type="InterPro" id="IPR003723">
    <property type="entry name" value="Precorrin-6x_reduct"/>
</dbReference>
<dbReference type="UniPathway" id="UPA00148"/>
<evidence type="ECO:0000256" key="2">
    <source>
        <dbReference type="ARBA" id="ARBA00022573"/>
    </source>
</evidence>
<sequence length="256" mass="28504">MILVLQGTSDGGMITQTLTGQGYRVVAIASTDYGRELAVQYGATLVENELPSETEVWLKQLGVRAVVDARHPFGEMTDDRLAQHCQAMDIIYLHIGRDEINITCHELVHPVNSMPEAAIKAAGLGKTIFLTTGSHDLEYFVALQKTHNIRLVVRVLPEHRVVKKCQDMGIHTRNIVAMQGPFSKQINKALFKMYRAAVVVTKDSGRAGGTDTKIEAALSLKIPVVIVKRPSVIARREYNWEEAVRVINRKLPFHGR</sequence>
<dbReference type="AlphaFoldDB" id="R4KMN4"/>
<dbReference type="STRING" id="767817.Desgi_2391"/>
<dbReference type="HOGENOM" id="CLU_068627_0_0_9"/>
<evidence type="ECO:0000256" key="1">
    <source>
        <dbReference type="ARBA" id="ARBA00004953"/>
    </source>
</evidence>
<evidence type="ECO:0000313" key="5">
    <source>
        <dbReference type="Proteomes" id="UP000013520"/>
    </source>
</evidence>
<dbReference type="GO" id="GO:0009236">
    <property type="term" value="P:cobalamin biosynthetic process"/>
    <property type="evidence" value="ECO:0007669"/>
    <property type="project" value="UniProtKB-UniPathway"/>
</dbReference>
<gene>
    <name evidence="4" type="ORF">Desgi_2391</name>
</gene>
<dbReference type="RefSeq" id="WP_006523047.1">
    <property type="nucleotide sequence ID" value="NC_021184.1"/>
</dbReference>
<dbReference type="Pfam" id="PF02571">
    <property type="entry name" value="CbiJ"/>
    <property type="match status" value="1"/>
</dbReference>
<name>R4KMN4_9FIRM</name>
<reference evidence="4 5" key="1">
    <citation type="submission" date="2012-01" db="EMBL/GenBank/DDBJ databases">
        <title>Complete sequence of Desulfotomaculum gibsoniae DSM 7213.</title>
        <authorList>
            <consortium name="US DOE Joint Genome Institute"/>
            <person name="Lucas S."/>
            <person name="Han J."/>
            <person name="Lapidus A."/>
            <person name="Cheng J.-F."/>
            <person name="Goodwin L."/>
            <person name="Pitluck S."/>
            <person name="Peters L."/>
            <person name="Ovchinnikova G."/>
            <person name="Teshima H."/>
            <person name="Detter J.C."/>
            <person name="Han C."/>
            <person name="Tapia R."/>
            <person name="Land M."/>
            <person name="Hauser L."/>
            <person name="Kyrpides N."/>
            <person name="Ivanova N."/>
            <person name="Pagani I."/>
            <person name="Parshina S."/>
            <person name="Plugge C."/>
            <person name="Muyzer G."/>
            <person name="Kuever J."/>
            <person name="Ivanova A."/>
            <person name="Nazina T."/>
            <person name="Klenk H.-P."/>
            <person name="Brambilla E."/>
            <person name="Spring S."/>
            <person name="Stams A.F."/>
            <person name="Woyke T."/>
        </authorList>
    </citation>
    <scope>NUCLEOTIDE SEQUENCE [LARGE SCALE GENOMIC DNA]</scope>
    <source>
        <strain evidence="4 5">DSM 7213</strain>
    </source>
</reference>
<dbReference type="PROSITE" id="PS51014">
    <property type="entry name" value="COBK_CBIJ"/>
    <property type="match status" value="1"/>
</dbReference>
<evidence type="ECO:0000313" key="4">
    <source>
        <dbReference type="EMBL" id="AGL01805.1"/>
    </source>
</evidence>
<dbReference type="GO" id="GO:0016994">
    <property type="term" value="F:precorrin-6A reductase activity"/>
    <property type="evidence" value="ECO:0007669"/>
    <property type="project" value="InterPro"/>
</dbReference>
<dbReference type="eggNOG" id="COG2099">
    <property type="taxonomic scope" value="Bacteria"/>
</dbReference>
<evidence type="ECO:0000256" key="3">
    <source>
        <dbReference type="ARBA" id="ARBA00023002"/>
    </source>
</evidence>
<dbReference type="KEGG" id="dgi:Desgi_2391"/>
<proteinExistence type="predicted"/>
<dbReference type="OrthoDB" id="9780707at2"/>
<dbReference type="PANTHER" id="PTHR36925:SF1">
    <property type="entry name" value="COBALT-PRECORRIN-6A REDUCTASE"/>
    <property type="match status" value="1"/>
</dbReference>